<dbReference type="AlphaFoldDB" id="A0A561UTI6"/>
<organism evidence="3 4">
    <name type="scientific">Streptomyces brevispora</name>
    <dbReference type="NCBI Taxonomy" id="887462"/>
    <lineage>
        <taxon>Bacteria</taxon>
        <taxon>Bacillati</taxon>
        <taxon>Actinomycetota</taxon>
        <taxon>Actinomycetes</taxon>
        <taxon>Kitasatosporales</taxon>
        <taxon>Streptomycetaceae</taxon>
        <taxon>Streptomyces</taxon>
    </lineage>
</organism>
<dbReference type="OrthoDB" id="122912at2"/>
<feature type="domain" description="Carboxymuconolactone decarboxylase-like" evidence="2">
    <location>
        <begin position="63"/>
        <end position="112"/>
    </location>
</feature>
<dbReference type="Gene3D" id="1.20.1290.10">
    <property type="entry name" value="AhpD-like"/>
    <property type="match status" value="1"/>
</dbReference>
<proteinExistence type="predicted"/>
<dbReference type="Proteomes" id="UP000318186">
    <property type="component" value="Unassembled WGS sequence"/>
</dbReference>
<evidence type="ECO:0000313" key="3">
    <source>
        <dbReference type="EMBL" id="TWG02664.1"/>
    </source>
</evidence>
<accession>A0A561UTI6</accession>
<evidence type="ECO:0000256" key="1">
    <source>
        <dbReference type="SAM" id="MobiDB-lite"/>
    </source>
</evidence>
<evidence type="ECO:0000313" key="4">
    <source>
        <dbReference type="Proteomes" id="UP000318186"/>
    </source>
</evidence>
<sequence>MSASVSPEHAPSPLFPDHSPETAPAASRPAMAAVTAKQGRLPAAVARLASSPELLNGFLRTSALFESTTLDPLSREVLIMTMAARNGCHLCVAMHTAKLTALDADSELIAALRGESPLPIPDERLEAVRQFTLAVIEASGAVDDDTLQSFLGHGYTSRNALEVVLGIGVYTMSTLANRMTAAPIDPQLARFA</sequence>
<dbReference type="Pfam" id="PF02627">
    <property type="entry name" value="CMD"/>
    <property type="match status" value="1"/>
</dbReference>
<name>A0A561UTI6_9ACTN</name>
<dbReference type="SUPFAM" id="SSF69118">
    <property type="entry name" value="AhpD-like"/>
    <property type="match status" value="1"/>
</dbReference>
<dbReference type="InterPro" id="IPR003779">
    <property type="entry name" value="CMD-like"/>
</dbReference>
<evidence type="ECO:0000259" key="2">
    <source>
        <dbReference type="Pfam" id="PF02627"/>
    </source>
</evidence>
<keyword evidence="3" id="KW-0575">Peroxidase</keyword>
<comment type="caution">
    <text evidence="3">The sequence shown here is derived from an EMBL/GenBank/DDBJ whole genome shotgun (WGS) entry which is preliminary data.</text>
</comment>
<dbReference type="PANTHER" id="PTHR35446:SF3">
    <property type="entry name" value="CMD DOMAIN-CONTAINING PROTEIN"/>
    <property type="match status" value="1"/>
</dbReference>
<dbReference type="PANTHER" id="PTHR35446">
    <property type="entry name" value="SI:CH211-175M2.5"/>
    <property type="match status" value="1"/>
</dbReference>
<dbReference type="EMBL" id="VIWW01000001">
    <property type="protein sequence ID" value="TWG02664.1"/>
    <property type="molecule type" value="Genomic_DNA"/>
</dbReference>
<dbReference type="InterPro" id="IPR029032">
    <property type="entry name" value="AhpD-like"/>
</dbReference>
<reference evidence="3 4" key="1">
    <citation type="submission" date="2019-06" db="EMBL/GenBank/DDBJ databases">
        <title>Sequencing the genomes of 1000 actinobacteria strains.</title>
        <authorList>
            <person name="Klenk H.-P."/>
        </authorList>
    </citation>
    <scope>NUCLEOTIDE SEQUENCE [LARGE SCALE GENOMIC DNA]</scope>
    <source>
        <strain evidence="3 4">DSM 42059</strain>
    </source>
</reference>
<dbReference type="RefSeq" id="WP_145763139.1">
    <property type="nucleotide sequence ID" value="NZ_VIWW01000001.1"/>
</dbReference>
<keyword evidence="3" id="KW-0560">Oxidoreductase</keyword>
<protein>
    <submittedName>
        <fullName evidence="3">AhpD family alkylhydroperoxidase</fullName>
    </submittedName>
</protein>
<feature type="region of interest" description="Disordered" evidence="1">
    <location>
        <begin position="1"/>
        <end position="28"/>
    </location>
</feature>
<gene>
    <name evidence="3" type="ORF">FHX80_111074</name>
</gene>
<dbReference type="GO" id="GO:0051920">
    <property type="term" value="F:peroxiredoxin activity"/>
    <property type="evidence" value="ECO:0007669"/>
    <property type="project" value="InterPro"/>
</dbReference>